<protein>
    <submittedName>
        <fullName evidence="1">Type I-F CRISPR-associated endoribonuclease Cas6/Csy4</fullName>
    </submittedName>
</protein>
<dbReference type="Pfam" id="PF09618">
    <property type="entry name" value="Cas_Csy4"/>
    <property type="match status" value="1"/>
</dbReference>
<dbReference type="GO" id="GO:0043571">
    <property type="term" value="P:maintenance of CRISPR repeat elements"/>
    <property type="evidence" value="ECO:0007669"/>
    <property type="project" value="InterPro"/>
</dbReference>
<organism evidence="1 2">
    <name type="scientific">Terasakiispira papahanaumokuakeensis</name>
    <dbReference type="NCBI Taxonomy" id="197479"/>
    <lineage>
        <taxon>Bacteria</taxon>
        <taxon>Pseudomonadati</taxon>
        <taxon>Pseudomonadota</taxon>
        <taxon>Gammaproteobacteria</taxon>
        <taxon>Oceanospirillales</taxon>
        <taxon>Terasakiispira</taxon>
    </lineage>
</organism>
<evidence type="ECO:0000313" key="2">
    <source>
        <dbReference type="Proteomes" id="UP000094291"/>
    </source>
</evidence>
<comment type="caution">
    <text evidence="1">The sequence shown here is derived from an EMBL/GenBank/DDBJ whole genome shotgun (WGS) entry which is preliminary data.</text>
</comment>
<dbReference type="NCBIfam" id="TIGR02563">
    <property type="entry name" value="cas_Csy4"/>
    <property type="match status" value="1"/>
</dbReference>
<dbReference type="STRING" id="197479.BFW38_03270"/>
<gene>
    <name evidence="1" type="ORF">BFW38_03270</name>
</gene>
<dbReference type="InterPro" id="IPR042564">
    <property type="entry name" value="CRISPR-Cas6/Csy4_sf"/>
</dbReference>
<sequence length="189" mass="21441">MDSYLDIQLRPDPDFAPHMLMSALFNKLHRTLFELHAQDIGISFPEHRHGVQARTLGNRLRLHSTAARLAQLMETPWLTGMRDHVQLSAPLTVPAETRHIQVMRKQPNLGGPSRVKRYAKRHGISESEAEALYAQLATRRLTLPFVTLNSRSTGQRFNLLIAHGKPQKTAQSGPFNHYGLSQHATVPWF</sequence>
<dbReference type="InterPro" id="IPR013396">
    <property type="entry name" value="CRISPR-assoc_prot_Csy4"/>
</dbReference>
<reference evidence="1 2" key="1">
    <citation type="submission" date="2016-08" db="EMBL/GenBank/DDBJ databases">
        <authorList>
            <person name="Seilhamer J.J."/>
        </authorList>
    </citation>
    <scope>NUCLEOTIDE SEQUENCE [LARGE SCALE GENOMIC DNA]</scope>
    <source>
        <strain evidence="1 2">PH27A</strain>
    </source>
</reference>
<keyword evidence="2" id="KW-1185">Reference proteome</keyword>
<proteinExistence type="predicted"/>
<dbReference type="Gene3D" id="3.30.70.2540">
    <property type="entry name" value="CRISPR-associated endoribonuclease Cas6/Csy4"/>
    <property type="match status" value="1"/>
</dbReference>
<evidence type="ECO:0000313" key="1">
    <source>
        <dbReference type="EMBL" id="ODC02709.1"/>
    </source>
</evidence>
<dbReference type="OrthoDB" id="259831at2"/>
<accession>A0A1E2V6T2</accession>
<dbReference type="Proteomes" id="UP000094291">
    <property type="component" value="Unassembled WGS sequence"/>
</dbReference>
<dbReference type="GO" id="GO:0004519">
    <property type="term" value="F:endonuclease activity"/>
    <property type="evidence" value="ECO:0007669"/>
    <property type="project" value="InterPro"/>
</dbReference>
<dbReference type="AlphaFoldDB" id="A0A1E2V6T2"/>
<dbReference type="CDD" id="cd09739">
    <property type="entry name" value="Cas6_I-F"/>
    <property type="match status" value="1"/>
</dbReference>
<dbReference type="EMBL" id="MDTQ01000001">
    <property type="protein sequence ID" value="ODC02709.1"/>
    <property type="molecule type" value="Genomic_DNA"/>
</dbReference>
<dbReference type="RefSeq" id="WP_068997104.1">
    <property type="nucleotide sequence ID" value="NZ_MDTQ01000001.1"/>
</dbReference>
<name>A0A1E2V6T2_9GAMM</name>